<evidence type="ECO:0000256" key="3">
    <source>
        <dbReference type="ARBA" id="ARBA00023015"/>
    </source>
</evidence>
<keyword evidence="3" id="KW-0805">Transcription regulation</keyword>
<dbReference type="InterPro" id="IPR001867">
    <property type="entry name" value="OmpR/PhoB-type_DNA-bd"/>
</dbReference>
<dbReference type="FunFam" id="3.40.50.2300:FF:000001">
    <property type="entry name" value="DNA-binding response regulator PhoB"/>
    <property type="match status" value="1"/>
</dbReference>
<evidence type="ECO:0000256" key="2">
    <source>
        <dbReference type="ARBA" id="ARBA00023012"/>
    </source>
</evidence>
<dbReference type="GO" id="GO:0006355">
    <property type="term" value="P:regulation of DNA-templated transcription"/>
    <property type="evidence" value="ECO:0007669"/>
    <property type="project" value="InterPro"/>
</dbReference>
<dbReference type="InterPro" id="IPR036388">
    <property type="entry name" value="WH-like_DNA-bd_sf"/>
</dbReference>
<dbReference type="Proteomes" id="UP000008922">
    <property type="component" value="Chromosome"/>
</dbReference>
<feature type="domain" description="Response regulatory" evidence="8">
    <location>
        <begin position="3"/>
        <end position="116"/>
    </location>
</feature>
<dbReference type="STRING" id="926569.ANT_20410"/>
<dbReference type="Pfam" id="PF00072">
    <property type="entry name" value="Response_reg"/>
    <property type="match status" value="1"/>
</dbReference>
<evidence type="ECO:0000259" key="8">
    <source>
        <dbReference type="PROSITE" id="PS50110"/>
    </source>
</evidence>
<keyword evidence="2" id="KW-0902">Two-component regulatory system</keyword>
<dbReference type="SMART" id="SM00448">
    <property type="entry name" value="REC"/>
    <property type="match status" value="1"/>
</dbReference>
<dbReference type="Gene3D" id="1.10.10.10">
    <property type="entry name" value="Winged helix-like DNA-binding domain superfamily/Winged helix DNA-binding domain"/>
    <property type="match status" value="1"/>
</dbReference>
<feature type="domain" description="OmpR/PhoB-type" evidence="9">
    <location>
        <begin position="126"/>
        <end position="225"/>
    </location>
</feature>
<dbReference type="eggNOG" id="COG0745">
    <property type="taxonomic scope" value="Bacteria"/>
</dbReference>
<dbReference type="CDD" id="cd00383">
    <property type="entry name" value="trans_reg_C"/>
    <property type="match status" value="1"/>
</dbReference>
<dbReference type="RefSeq" id="WP_013560437.1">
    <property type="nucleotide sequence ID" value="NC_014960.1"/>
</dbReference>
<proteinExistence type="predicted"/>
<sequence>MSTVLLIEDETELARVAQSYLEKAGFQVILASRGDTGLSLFRQHKPDLVLLDLNLPGMDGLDVAREIRRQSDVPLIMVTARVEETDRLIGLELGADDYIVKPYSVRELVARVRAVLRRFNRSSGGSQILREGNLEVDLDTHTVKRGDEEIFLTPTEFQLLSTLMAQPGRVFTRLQLLEAIQGVAYEGYERTIDAHIKNLRAKIEEDPHHPHYVETVFGVGYRFRKG</sequence>
<dbReference type="GO" id="GO:0000156">
    <property type="term" value="F:phosphorelay response regulator activity"/>
    <property type="evidence" value="ECO:0007669"/>
    <property type="project" value="TreeGrafter"/>
</dbReference>
<accession>E8MXI6</accession>
<dbReference type="GO" id="GO:0000976">
    <property type="term" value="F:transcription cis-regulatory region binding"/>
    <property type="evidence" value="ECO:0007669"/>
    <property type="project" value="TreeGrafter"/>
</dbReference>
<evidence type="ECO:0000256" key="5">
    <source>
        <dbReference type="ARBA" id="ARBA00023163"/>
    </source>
</evidence>
<evidence type="ECO:0000313" key="11">
    <source>
        <dbReference type="Proteomes" id="UP000008922"/>
    </source>
</evidence>
<evidence type="ECO:0000259" key="9">
    <source>
        <dbReference type="PROSITE" id="PS51755"/>
    </source>
</evidence>
<dbReference type="SUPFAM" id="SSF52172">
    <property type="entry name" value="CheY-like"/>
    <property type="match status" value="1"/>
</dbReference>
<keyword evidence="4 7" id="KW-0238">DNA-binding</keyword>
<dbReference type="OrthoDB" id="9792810at2"/>
<keyword evidence="11" id="KW-1185">Reference proteome</keyword>
<evidence type="ECO:0000313" key="10">
    <source>
        <dbReference type="EMBL" id="BAJ64067.1"/>
    </source>
</evidence>
<dbReference type="Pfam" id="PF00486">
    <property type="entry name" value="Trans_reg_C"/>
    <property type="match status" value="1"/>
</dbReference>
<evidence type="ECO:0000256" key="7">
    <source>
        <dbReference type="PROSITE-ProRule" id="PRU01091"/>
    </source>
</evidence>
<evidence type="ECO:0000256" key="6">
    <source>
        <dbReference type="PROSITE-ProRule" id="PRU00169"/>
    </source>
</evidence>
<organism evidence="10 11">
    <name type="scientific">Anaerolinea thermophila (strain DSM 14523 / JCM 11388 / NBRC 100420 / UNI-1)</name>
    <dbReference type="NCBI Taxonomy" id="926569"/>
    <lineage>
        <taxon>Bacteria</taxon>
        <taxon>Bacillati</taxon>
        <taxon>Chloroflexota</taxon>
        <taxon>Anaerolineae</taxon>
        <taxon>Anaerolineales</taxon>
        <taxon>Anaerolineaceae</taxon>
        <taxon>Anaerolinea</taxon>
    </lineage>
</organism>
<dbReference type="EMBL" id="AP012029">
    <property type="protein sequence ID" value="BAJ64067.1"/>
    <property type="molecule type" value="Genomic_DNA"/>
</dbReference>
<protein>
    <submittedName>
        <fullName evidence="10">OmpR family two-component response regulator</fullName>
    </submittedName>
</protein>
<feature type="DNA-binding region" description="OmpR/PhoB-type" evidence="7">
    <location>
        <begin position="126"/>
        <end position="225"/>
    </location>
</feature>
<dbReference type="HOGENOM" id="CLU_000445_30_4_0"/>
<reference evidence="10 11" key="1">
    <citation type="submission" date="2010-12" db="EMBL/GenBank/DDBJ databases">
        <title>Whole genome sequence of Anaerolinea thermophila UNI-1.</title>
        <authorList>
            <person name="Narita-Yamada S."/>
            <person name="Kishi E."/>
            <person name="Watanabe Y."/>
            <person name="Takasaki K."/>
            <person name="Ankai A."/>
            <person name="Oguchi A."/>
            <person name="Fukui S."/>
            <person name="Takahashi M."/>
            <person name="Yashiro I."/>
            <person name="Hosoyama A."/>
            <person name="Sekiguchi Y."/>
            <person name="Hanada S."/>
            <person name="Fujita N."/>
        </authorList>
    </citation>
    <scope>NUCLEOTIDE SEQUENCE [LARGE SCALE GENOMIC DNA]</scope>
    <source>
        <strain evidence="11">DSM 14523 / JCM 11388 / NBRC 100420 / UNI-1</strain>
    </source>
</reference>
<dbReference type="Gene3D" id="3.40.50.2300">
    <property type="match status" value="1"/>
</dbReference>
<dbReference type="InterPro" id="IPR039420">
    <property type="entry name" value="WalR-like"/>
</dbReference>
<dbReference type="KEGG" id="atm:ANT_20410"/>
<dbReference type="FunFam" id="1.10.10.10:FF:000018">
    <property type="entry name" value="DNA-binding response regulator ResD"/>
    <property type="match status" value="1"/>
</dbReference>
<feature type="modified residue" description="4-aspartylphosphate" evidence="6">
    <location>
        <position position="52"/>
    </location>
</feature>
<dbReference type="PROSITE" id="PS51755">
    <property type="entry name" value="OMPR_PHOB"/>
    <property type="match status" value="1"/>
</dbReference>
<gene>
    <name evidence="10" type="ordered locus">ANT_20410</name>
</gene>
<dbReference type="GO" id="GO:0005829">
    <property type="term" value="C:cytosol"/>
    <property type="evidence" value="ECO:0007669"/>
    <property type="project" value="TreeGrafter"/>
</dbReference>
<name>E8MXI6_ANATU</name>
<keyword evidence="5" id="KW-0804">Transcription</keyword>
<evidence type="ECO:0000256" key="1">
    <source>
        <dbReference type="ARBA" id="ARBA00022553"/>
    </source>
</evidence>
<dbReference type="AlphaFoldDB" id="E8MXI6"/>
<evidence type="ECO:0000256" key="4">
    <source>
        <dbReference type="ARBA" id="ARBA00023125"/>
    </source>
</evidence>
<dbReference type="InParanoid" id="E8MXI6"/>
<dbReference type="Gene3D" id="6.10.250.690">
    <property type="match status" value="1"/>
</dbReference>
<dbReference type="PANTHER" id="PTHR48111:SF4">
    <property type="entry name" value="DNA-BINDING DUAL TRANSCRIPTIONAL REGULATOR OMPR"/>
    <property type="match status" value="1"/>
</dbReference>
<dbReference type="SMART" id="SM00862">
    <property type="entry name" value="Trans_reg_C"/>
    <property type="match status" value="1"/>
</dbReference>
<dbReference type="InterPro" id="IPR001789">
    <property type="entry name" value="Sig_transdc_resp-reg_receiver"/>
</dbReference>
<dbReference type="InterPro" id="IPR011006">
    <property type="entry name" value="CheY-like_superfamily"/>
</dbReference>
<keyword evidence="1 6" id="KW-0597">Phosphoprotein</keyword>
<dbReference type="GO" id="GO:0032993">
    <property type="term" value="C:protein-DNA complex"/>
    <property type="evidence" value="ECO:0007669"/>
    <property type="project" value="TreeGrafter"/>
</dbReference>
<dbReference type="PROSITE" id="PS50110">
    <property type="entry name" value="RESPONSE_REGULATORY"/>
    <property type="match status" value="1"/>
</dbReference>
<dbReference type="PANTHER" id="PTHR48111">
    <property type="entry name" value="REGULATOR OF RPOS"/>
    <property type="match status" value="1"/>
</dbReference>